<gene>
    <name evidence="1" type="ORF">WCY31_02960</name>
</gene>
<evidence type="ECO:0000313" key="1">
    <source>
        <dbReference type="EMBL" id="XAU15666.1"/>
    </source>
</evidence>
<name>A0ABZ3HD89_9BACT</name>
<protein>
    <submittedName>
        <fullName evidence="1">Uncharacterized protein</fullName>
    </submittedName>
</protein>
<sequence length="74" mass="8642">MSKKVSLTVNRSRFDIDLDDAFADFLLEQLDKDFKLDANNDLKILLQAYVRKNYELFELESRLETILATVDGKK</sequence>
<dbReference type="Proteomes" id="UP001447842">
    <property type="component" value="Chromosome"/>
</dbReference>
<dbReference type="EMBL" id="CP147920">
    <property type="protein sequence ID" value="XAU15666.1"/>
    <property type="molecule type" value="Genomic_DNA"/>
</dbReference>
<keyword evidence="2" id="KW-1185">Reference proteome</keyword>
<proteinExistence type="predicted"/>
<accession>A0ABZ3HD89</accession>
<reference evidence="1 2" key="1">
    <citation type="submission" date="2024-03" db="EMBL/GenBank/DDBJ databases">
        <title>Sulfurimonas sp. HSL3-1.</title>
        <authorList>
            <person name="Wang S."/>
        </authorList>
    </citation>
    <scope>NUCLEOTIDE SEQUENCE [LARGE SCALE GENOMIC DNA]</scope>
    <source>
        <strain evidence="1 2">HSL3-1</strain>
    </source>
</reference>
<organism evidence="1 2">
    <name type="scientific">Sulfurimonas diazotrophicus</name>
    <dbReference type="NCBI Taxonomy" id="3131939"/>
    <lineage>
        <taxon>Bacteria</taxon>
        <taxon>Pseudomonadati</taxon>
        <taxon>Campylobacterota</taxon>
        <taxon>Epsilonproteobacteria</taxon>
        <taxon>Campylobacterales</taxon>
        <taxon>Sulfurimonadaceae</taxon>
        <taxon>Sulfurimonas</taxon>
    </lineage>
</organism>
<dbReference type="RefSeq" id="WP_345970767.1">
    <property type="nucleotide sequence ID" value="NZ_CP147920.1"/>
</dbReference>
<evidence type="ECO:0000313" key="2">
    <source>
        <dbReference type="Proteomes" id="UP001447842"/>
    </source>
</evidence>